<feature type="domain" description="PID" evidence="4">
    <location>
        <begin position="120"/>
        <end position="235"/>
    </location>
</feature>
<dbReference type="PANTHER" id="PTHR47219:SF6">
    <property type="entry name" value="RAB GTPASE-ACTIVATING PROTEIN 1"/>
    <property type="match status" value="1"/>
</dbReference>
<dbReference type="Proteomes" id="UP000694546">
    <property type="component" value="Chromosome 4"/>
</dbReference>
<dbReference type="Gene3D" id="1.10.8.270">
    <property type="entry name" value="putative rabgap domain of human tbc1 domain family member 14 like domains"/>
    <property type="match status" value="1"/>
</dbReference>
<dbReference type="SMART" id="SM00164">
    <property type="entry name" value="TBC"/>
    <property type="match status" value="1"/>
</dbReference>
<dbReference type="InterPro" id="IPR011993">
    <property type="entry name" value="PH-like_dom_sf"/>
</dbReference>
<evidence type="ECO:0000313" key="7">
    <source>
        <dbReference type="Proteomes" id="UP000694546"/>
    </source>
</evidence>
<dbReference type="InterPro" id="IPR022164">
    <property type="entry name" value="Kinesin-like"/>
</dbReference>
<dbReference type="Pfam" id="PF00566">
    <property type="entry name" value="RabGAP-TBC"/>
    <property type="match status" value="1"/>
</dbReference>
<feature type="compositionally biased region" description="Acidic residues" evidence="3">
    <location>
        <begin position="468"/>
        <end position="478"/>
    </location>
</feature>
<evidence type="ECO:0000313" key="6">
    <source>
        <dbReference type="Ensembl" id="ENSGMOP00000018010.2"/>
    </source>
</evidence>
<dbReference type="Ensembl" id="ENSGMOT00000018454.2">
    <property type="protein sequence ID" value="ENSGMOP00000018010.2"/>
    <property type="gene ID" value="ENSGMOG00000016738.2"/>
</dbReference>
<keyword evidence="2" id="KW-0175">Coiled coil</keyword>
<proteinExistence type="predicted"/>
<dbReference type="Pfam" id="PF12473">
    <property type="entry name" value="DUF3694"/>
    <property type="match status" value="1"/>
</dbReference>
<organism evidence="6 7">
    <name type="scientific">Gadus morhua</name>
    <name type="common">Atlantic cod</name>
    <dbReference type="NCBI Taxonomy" id="8049"/>
    <lineage>
        <taxon>Eukaryota</taxon>
        <taxon>Metazoa</taxon>
        <taxon>Chordata</taxon>
        <taxon>Craniata</taxon>
        <taxon>Vertebrata</taxon>
        <taxon>Euteleostomi</taxon>
        <taxon>Actinopterygii</taxon>
        <taxon>Neopterygii</taxon>
        <taxon>Teleostei</taxon>
        <taxon>Neoteleostei</taxon>
        <taxon>Acanthomorphata</taxon>
        <taxon>Zeiogadaria</taxon>
        <taxon>Gadariae</taxon>
        <taxon>Gadiformes</taxon>
        <taxon>Gadoidei</taxon>
        <taxon>Gadidae</taxon>
        <taxon>Gadus</taxon>
    </lineage>
</organism>
<reference evidence="6" key="1">
    <citation type="submission" date="2025-08" db="UniProtKB">
        <authorList>
            <consortium name="Ensembl"/>
        </authorList>
    </citation>
    <scope>IDENTIFICATION</scope>
</reference>
<name>A0A8C4ZPR3_GADMO</name>
<dbReference type="AlphaFoldDB" id="A0A8C4ZPR3"/>
<sequence length="1032" mass="116567">MDDKGSVGKISLSSDSVSTLNSEDFVLVSRLGDDHTPSSSTNNGSDDEKPGLKVSIVGNGSEQQLQKELEDVLMDPFVRVLFFDLTDIPVPSTADESSPESGPGTPFPDEDSVVFSQLTYLGCASVNAPRSEVEALRMMSILRGQCNLPLDVVLSVPGVSEGTVRLLDPVTSTEIANYPIYKILFCVRGHDGTTESDCFAFTESHFNSEIFRIHVFRCQIPEAVSRILYSFATAFRRSAKKAMMSSQQAPPLTPEGDLFTFTVSLEIREDDGKGTFSAVAKDKDKQSFKLRAGMDKKIVIYVQQTSNKELAIERCFGLLLSPGKNVKNSDMHLLDLESMGKSSDGKSYIITGSWHPNTPQFQAVNEETPKDKFMYMTTAVDLVITEVEEPVRFLLENRVRVCSPNDRLYWPFSKRSYTETFYLKLRQSPASDTLYEVLSLESEAERERRKTTASPGALTTGPGGSSPPEDEEEEDNDEPLLSGSGDVSKECAEKILETWGDLLSKWHLNLSVRPRQLPALVRSGVPEALRGEVWQLLAGCHNNDHQVEEYRTLITKESPQDSAITRDINRTFPAHDYFKDTGGDGQDSLYKICKAYSVYDEEIGYCQGQSFLAAVLLLHMPEEQAFSVLVKIMFDYGLRDLFKQNFEDLHCKFFQLERLMQEYLPDLYSHFLNVGLEAHMYASQWFLTLFTAKFPLYMVFHIIDLLLCEGISVIFNVALALLKTSKDDLISTDFEGALKFFRVPVPKRYRSEENAKKLMELACGMKISQKKLKKHEKEYHTIKEEQEQQEAPIERYERENRRLQEANMRLEQENDDLAHELVSSKIALRKDLDNAEEKADALNKELLMTKQKLVDSEDEKRRLEEESAQLKEMCRRELDKSESEIKKNGSIIGEYKQICSQLSERLEKQQTSNRGELDKIKARVDGCEKCSVLFNKEGRVRLATGPLGAMGPEESEEKEGLKNQLREMELELAQTKLQLVEAECKIQDLEHHLGLAMNEVQAAKKTWFNRTLSSIKTVTATPPPPPAEGIST</sequence>
<evidence type="ECO:0000256" key="3">
    <source>
        <dbReference type="SAM" id="MobiDB-lite"/>
    </source>
</evidence>
<gene>
    <name evidence="6" type="primary">rabgap1</name>
</gene>
<dbReference type="Gene3D" id="2.30.29.30">
    <property type="entry name" value="Pleckstrin-homology domain (PH domain)/Phosphotyrosine-binding domain (PTB)"/>
    <property type="match status" value="1"/>
</dbReference>
<dbReference type="GO" id="GO:0031267">
    <property type="term" value="F:small GTPase binding"/>
    <property type="evidence" value="ECO:0007669"/>
    <property type="project" value="TreeGrafter"/>
</dbReference>
<evidence type="ECO:0000256" key="1">
    <source>
        <dbReference type="ARBA" id="ARBA00022468"/>
    </source>
</evidence>
<dbReference type="GO" id="GO:0005829">
    <property type="term" value="C:cytosol"/>
    <property type="evidence" value="ECO:0007669"/>
    <property type="project" value="UniProtKB-SubCell"/>
</dbReference>
<accession>A0A8C4ZPR3</accession>
<dbReference type="InterPro" id="IPR006020">
    <property type="entry name" value="PTB/PI_dom"/>
</dbReference>
<dbReference type="SMART" id="SM00462">
    <property type="entry name" value="PTB"/>
    <property type="match status" value="1"/>
</dbReference>
<dbReference type="InterPro" id="IPR050302">
    <property type="entry name" value="Rab_GAP_TBC_domain"/>
</dbReference>
<feature type="domain" description="Rab-GAP TBC" evidence="5">
    <location>
        <begin position="524"/>
        <end position="710"/>
    </location>
</feature>
<keyword evidence="7" id="KW-1185">Reference proteome</keyword>
<protein>
    <submittedName>
        <fullName evidence="6">RAB GTPase activating protein 1</fullName>
    </submittedName>
</protein>
<dbReference type="PANTHER" id="PTHR47219">
    <property type="entry name" value="RAB GTPASE-ACTIVATING PROTEIN 1-LIKE"/>
    <property type="match status" value="1"/>
</dbReference>
<evidence type="ECO:0000256" key="2">
    <source>
        <dbReference type="SAM" id="Coils"/>
    </source>
</evidence>
<dbReference type="Pfam" id="PF00640">
    <property type="entry name" value="PID"/>
    <property type="match status" value="1"/>
</dbReference>
<dbReference type="InterPro" id="IPR000195">
    <property type="entry name" value="Rab-GAP-TBC_dom"/>
</dbReference>
<dbReference type="PROSITE" id="PS50086">
    <property type="entry name" value="TBC_RABGAP"/>
    <property type="match status" value="1"/>
</dbReference>
<evidence type="ECO:0000259" key="4">
    <source>
        <dbReference type="PROSITE" id="PS01179"/>
    </source>
</evidence>
<dbReference type="SUPFAM" id="SSF50729">
    <property type="entry name" value="PH domain-like"/>
    <property type="match status" value="1"/>
</dbReference>
<dbReference type="Gene3D" id="1.10.10.750">
    <property type="entry name" value="Ypt/Rab-GAP domain of gyp1p, domain 1"/>
    <property type="match status" value="1"/>
</dbReference>
<dbReference type="GO" id="GO:0005813">
    <property type="term" value="C:centrosome"/>
    <property type="evidence" value="ECO:0007669"/>
    <property type="project" value="UniProtKB-SubCell"/>
</dbReference>
<evidence type="ECO:0000259" key="5">
    <source>
        <dbReference type="PROSITE" id="PS50086"/>
    </source>
</evidence>
<reference evidence="6" key="2">
    <citation type="submission" date="2025-09" db="UniProtKB">
        <authorList>
            <consortium name="Ensembl"/>
        </authorList>
    </citation>
    <scope>IDENTIFICATION</scope>
</reference>
<feature type="coiled-coil region" evidence="2">
    <location>
        <begin position="958"/>
        <end position="1006"/>
    </location>
</feature>
<dbReference type="GO" id="GO:0005096">
    <property type="term" value="F:GTPase activator activity"/>
    <property type="evidence" value="ECO:0007669"/>
    <property type="project" value="UniProtKB-KW"/>
</dbReference>
<feature type="region of interest" description="Disordered" evidence="3">
    <location>
        <begin position="28"/>
        <end position="52"/>
    </location>
</feature>
<dbReference type="PROSITE" id="PS01179">
    <property type="entry name" value="PID"/>
    <property type="match status" value="1"/>
</dbReference>
<keyword evidence="1" id="KW-0343">GTPase activation</keyword>
<dbReference type="Gene3D" id="1.10.472.80">
    <property type="entry name" value="Ypt/Rab-GAP domain of gyp1p, domain 3"/>
    <property type="match status" value="1"/>
</dbReference>
<dbReference type="CDD" id="cd01211">
    <property type="entry name" value="PTB_Rab6GAP"/>
    <property type="match status" value="1"/>
</dbReference>
<dbReference type="GeneTree" id="ENSGT00940000157216"/>
<feature type="region of interest" description="Disordered" evidence="3">
    <location>
        <begin position="441"/>
        <end position="486"/>
    </location>
</feature>
<dbReference type="InterPro" id="IPR035969">
    <property type="entry name" value="Rab-GAP_TBC_sf"/>
</dbReference>
<dbReference type="SUPFAM" id="SSF47923">
    <property type="entry name" value="Ypt/Rab-GAP domain of gyp1p"/>
    <property type="match status" value="2"/>
</dbReference>
<feature type="coiled-coil region" evidence="2">
    <location>
        <begin position="765"/>
        <end position="880"/>
    </location>
</feature>